<dbReference type="Proteomes" id="UP001280121">
    <property type="component" value="Unassembled WGS sequence"/>
</dbReference>
<gene>
    <name evidence="1" type="ORF">Ddye_021565</name>
</gene>
<dbReference type="EMBL" id="JANJYI010000006">
    <property type="protein sequence ID" value="KAK2646370.1"/>
    <property type="molecule type" value="Genomic_DNA"/>
</dbReference>
<proteinExistence type="predicted"/>
<keyword evidence="2" id="KW-1185">Reference proteome</keyword>
<reference evidence="1" key="1">
    <citation type="journal article" date="2023" name="Plant J.">
        <title>Genome sequences and population genomics provide insights into the demographic history, inbreeding, and mutation load of two 'living fossil' tree species of Dipteronia.</title>
        <authorList>
            <person name="Feng Y."/>
            <person name="Comes H.P."/>
            <person name="Chen J."/>
            <person name="Zhu S."/>
            <person name="Lu R."/>
            <person name="Zhang X."/>
            <person name="Li P."/>
            <person name="Qiu J."/>
            <person name="Olsen K.M."/>
            <person name="Qiu Y."/>
        </authorList>
    </citation>
    <scope>NUCLEOTIDE SEQUENCE</scope>
    <source>
        <strain evidence="1">KIB01</strain>
    </source>
</reference>
<organism evidence="1 2">
    <name type="scientific">Dipteronia dyeriana</name>
    <dbReference type="NCBI Taxonomy" id="168575"/>
    <lineage>
        <taxon>Eukaryota</taxon>
        <taxon>Viridiplantae</taxon>
        <taxon>Streptophyta</taxon>
        <taxon>Embryophyta</taxon>
        <taxon>Tracheophyta</taxon>
        <taxon>Spermatophyta</taxon>
        <taxon>Magnoliopsida</taxon>
        <taxon>eudicotyledons</taxon>
        <taxon>Gunneridae</taxon>
        <taxon>Pentapetalae</taxon>
        <taxon>rosids</taxon>
        <taxon>malvids</taxon>
        <taxon>Sapindales</taxon>
        <taxon>Sapindaceae</taxon>
        <taxon>Hippocastanoideae</taxon>
        <taxon>Acereae</taxon>
        <taxon>Dipteronia</taxon>
    </lineage>
</organism>
<protein>
    <submittedName>
        <fullName evidence="1">Uncharacterized protein</fullName>
    </submittedName>
</protein>
<dbReference type="PANTHER" id="PTHR45749:SF35">
    <property type="entry name" value="AC-LIKE TRANSPOSASE-RELATED"/>
    <property type="match status" value="1"/>
</dbReference>
<sequence length="116" mass="13314">MNDNENLDNEIEQPTPHLDIYDPRIWVNLDNKMIDILVEKGPIREPNLIFPLDGKDMSTSTIKVEEYYLQFLKVDDTYGMKIFNELQVALNSIGLDINDVRGQGYGNGSNMKGKHQ</sequence>
<evidence type="ECO:0000313" key="2">
    <source>
        <dbReference type="Proteomes" id="UP001280121"/>
    </source>
</evidence>
<dbReference type="PANTHER" id="PTHR45749">
    <property type="match status" value="1"/>
</dbReference>
<comment type="caution">
    <text evidence="1">The sequence shown here is derived from an EMBL/GenBank/DDBJ whole genome shotgun (WGS) entry which is preliminary data.</text>
</comment>
<dbReference type="AlphaFoldDB" id="A0AAD9U1W2"/>
<feature type="non-terminal residue" evidence="1">
    <location>
        <position position="1"/>
    </location>
</feature>
<name>A0AAD9U1W2_9ROSI</name>
<evidence type="ECO:0000313" key="1">
    <source>
        <dbReference type="EMBL" id="KAK2646370.1"/>
    </source>
</evidence>
<accession>A0AAD9U1W2</accession>